<keyword evidence="3" id="KW-1185">Reference proteome</keyword>
<sequence>MEAVVLITLERTEYKLSHMSTLEPASCKLCQMVRKVTGAYYGSGETVLDLSLDIEDRWDLMEPERVPRIKLDSKSPILTAKRSPSFQSESNATRSLAVLPDAGSELHFTILSTWLANCWELHQHNYLWDTLLPPPTRLIDVRKDKGTVYLRNELKPGTKYVALSHRWGKSQPVITTKANLEARSNGITFSELPRTFQDAVTVTRNLRIDYLWIDSLCIVQDDPEDWKREAEKMENVFSFACCTISATSANGCDEGFLHRSTENSVRVSGLGEDPPVSAYLRELSPDFEGDVERSPLHQRAWVFQERALSQRNFHFTPSQTYFQCPSGVWCETVGETDIRRGVGDRASGTREFDWSNGSTLGFTPPLKSIFPVLFPDLRRTDSVEAFEHYLSYFSTLQITKASDRPFAILGLESRLAVSMNAISIYGVLISSVCRTLFWHRRGDLVMKKINFANEYVPSWSWMSYEGAIYYGIFPGTLLSEPINWGGDIRLNNAGIVSPVQETGFSMLVPMSMFASHCVVKPGTLQQEVKDGEEVVGWIRCDDPKEEDVTDSRSVTLGQVAGDLNRGSQKLPRSSYSCILLIKPLWKGGDLVEETYRRVGVGIVCSEYLHPDKQVDRVWVV</sequence>
<comment type="caution">
    <text evidence="2">The sequence shown here is derived from an EMBL/GenBank/DDBJ whole genome shotgun (WGS) entry which is preliminary data.</text>
</comment>
<reference evidence="2" key="1">
    <citation type="journal article" date="2020" name="BMC Genomics">
        <title>Correction to: Identification and distribution of gene clusters required for synthesis of sphingolipid metabolism inhibitors in diverse species of the filamentous fungus Fusarium.</title>
        <authorList>
            <person name="Kim H.S."/>
            <person name="Lohmar J.M."/>
            <person name="Busman M."/>
            <person name="Brown D.W."/>
            <person name="Naumann T.A."/>
            <person name="Divon H.H."/>
            <person name="Lysoe E."/>
            <person name="Uhlig S."/>
            <person name="Proctor R.H."/>
        </authorList>
    </citation>
    <scope>NUCLEOTIDE SEQUENCE</scope>
    <source>
        <strain evidence="2">NRRL 20472</strain>
    </source>
</reference>
<dbReference type="Proteomes" id="UP000622797">
    <property type="component" value="Unassembled WGS sequence"/>
</dbReference>
<protein>
    <recommendedName>
        <fullName evidence="1">Heterokaryon incompatibility domain-containing protein</fullName>
    </recommendedName>
</protein>
<dbReference type="PANTHER" id="PTHR33112:SF10">
    <property type="entry name" value="TOL"/>
    <property type="match status" value="1"/>
</dbReference>
<evidence type="ECO:0000313" key="3">
    <source>
        <dbReference type="Proteomes" id="UP000622797"/>
    </source>
</evidence>
<gene>
    <name evidence="2" type="ORF">FSARC_11404</name>
</gene>
<dbReference type="Pfam" id="PF06985">
    <property type="entry name" value="HET"/>
    <property type="match status" value="1"/>
</dbReference>
<feature type="domain" description="Heterokaryon incompatibility" evidence="1">
    <location>
        <begin position="160"/>
        <end position="305"/>
    </location>
</feature>
<dbReference type="InterPro" id="IPR010730">
    <property type="entry name" value="HET"/>
</dbReference>
<dbReference type="AlphaFoldDB" id="A0A8H4TFM3"/>
<evidence type="ECO:0000259" key="1">
    <source>
        <dbReference type="Pfam" id="PF06985"/>
    </source>
</evidence>
<evidence type="ECO:0000313" key="2">
    <source>
        <dbReference type="EMBL" id="KAF4957073.1"/>
    </source>
</evidence>
<dbReference type="EMBL" id="JABEXW010000737">
    <property type="protein sequence ID" value="KAF4957073.1"/>
    <property type="molecule type" value="Genomic_DNA"/>
</dbReference>
<organism evidence="2 3">
    <name type="scientific">Fusarium sarcochroum</name>
    <dbReference type="NCBI Taxonomy" id="1208366"/>
    <lineage>
        <taxon>Eukaryota</taxon>
        <taxon>Fungi</taxon>
        <taxon>Dikarya</taxon>
        <taxon>Ascomycota</taxon>
        <taxon>Pezizomycotina</taxon>
        <taxon>Sordariomycetes</taxon>
        <taxon>Hypocreomycetidae</taxon>
        <taxon>Hypocreales</taxon>
        <taxon>Nectriaceae</taxon>
        <taxon>Fusarium</taxon>
        <taxon>Fusarium lateritium species complex</taxon>
    </lineage>
</organism>
<proteinExistence type="predicted"/>
<accession>A0A8H4TFM3</accession>
<dbReference type="OrthoDB" id="5125733at2759"/>
<name>A0A8H4TFM3_9HYPO</name>
<dbReference type="PANTHER" id="PTHR33112">
    <property type="entry name" value="DOMAIN PROTEIN, PUTATIVE-RELATED"/>
    <property type="match status" value="1"/>
</dbReference>
<reference evidence="2" key="2">
    <citation type="submission" date="2020-05" db="EMBL/GenBank/DDBJ databases">
        <authorList>
            <person name="Kim H.-S."/>
            <person name="Proctor R.H."/>
            <person name="Brown D.W."/>
        </authorList>
    </citation>
    <scope>NUCLEOTIDE SEQUENCE</scope>
    <source>
        <strain evidence="2">NRRL 20472</strain>
    </source>
</reference>